<evidence type="ECO:0000256" key="2">
    <source>
        <dbReference type="ARBA" id="ARBA00004382"/>
    </source>
</evidence>
<comment type="similarity">
    <text evidence="3">Belongs to the COX11/CtaG family.</text>
</comment>
<evidence type="ECO:0000256" key="4">
    <source>
        <dbReference type="ARBA" id="ARBA00015384"/>
    </source>
</evidence>
<dbReference type="Proteomes" id="UP000414233">
    <property type="component" value="Unassembled WGS sequence"/>
</dbReference>
<evidence type="ECO:0000256" key="5">
    <source>
        <dbReference type="ARBA" id="ARBA00022692"/>
    </source>
</evidence>
<evidence type="ECO:0000256" key="1">
    <source>
        <dbReference type="ARBA" id="ARBA00004007"/>
    </source>
</evidence>
<keyword evidence="7" id="KW-1133">Transmembrane helix</keyword>
<name>A0A5E4VCL5_9BURK</name>
<gene>
    <name evidence="10" type="ORF">PTE30175_02442</name>
</gene>
<evidence type="ECO:0000256" key="7">
    <source>
        <dbReference type="ARBA" id="ARBA00022989"/>
    </source>
</evidence>
<dbReference type="InterPro" id="IPR007533">
    <property type="entry name" value="Cyt_c_oxidase_assmbl_CtaG"/>
</dbReference>
<dbReference type="PIRSF" id="PIRSF005413">
    <property type="entry name" value="COX11"/>
    <property type="match status" value="1"/>
</dbReference>
<keyword evidence="5" id="KW-0812">Transmembrane</keyword>
<evidence type="ECO:0000313" key="10">
    <source>
        <dbReference type="EMBL" id="VVE08640.1"/>
    </source>
</evidence>
<keyword evidence="9" id="KW-0472">Membrane</keyword>
<protein>
    <recommendedName>
        <fullName evidence="4">Cytochrome c oxidase assembly protein CtaG</fullName>
    </recommendedName>
</protein>
<comment type="subcellular location">
    <subcellularLocation>
        <location evidence="2">Cell inner membrane</location>
        <topology evidence="2">Single-pass type II membrane protein</topology>
        <orientation evidence="2">Periplasmic side</orientation>
    </subcellularLocation>
</comment>
<dbReference type="SUPFAM" id="SSF110111">
    <property type="entry name" value="Ctag/Cox11"/>
    <property type="match status" value="1"/>
</dbReference>
<dbReference type="OrthoDB" id="9804841at2"/>
<dbReference type="GO" id="GO:0005886">
    <property type="term" value="C:plasma membrane"/>
    <property type="evidence" value="ECO:0007669"/>
    <property type="project" value="UniProtKB-SubCell"/>
</dbReference>
<dbReference type="EMBL" id="CABPRZ010000009">
    <property type="protein sequence ID" value="VVE08640.1"/>
    <property type="molecule type" value="Genomic_DNA"/>
</dbReference>
<dbReference type="PANTHER" id="PTHR21320">
    <property type="entry name" value="CYTOCHROME C OXIDASE ASSEMBLY PROTEIN COX11-RELATED"/>
    <property type="match status" value="1"/>
</dbReference>
<comment type="function">
    <text evidence="1">Exerts its effect at some terminal stage of cytochrome c oxidase synthesis, probably by being involved in the insertion of the copper B into subunit I.</text>
</comment>
<dbReference type="InterPro" id="IPR023471">
    <property type="entry name" value="CtaG/Cox11_dom_sf"/>
</dbReference>
<organism evidence="10 11">
    <name type="scientific">Pandoraea terrae</name>
    <dbReference type="NCBI Taxonomy" id="1537710"/>
    <lineage>
        <taxon>Bacteria</taxon>
        <taxon>Pseudomonadati</taxon>
        <taxon>Pseudomonadota</taxon>
        <taxon>Betaproteobacteria</taxon>
        <taxon>Burkholderiales</taxon>
        <taxon>Burkholderiaceae</taxon>
        <taxon>Pandoraea</taxon>
    </lineage>
</organism>
<accession>A0A5E4VCL5</accession>
<dbReference type="RefSeq" id="WP_150697324.1">
    <property type="nucleotide sequence ID" value="NZ_CABPRZ010000009.1"/>
</dbReference>
<dbReference type="Pfam" id="PF04442">
    <property type="entry name" value="CtaG_Cox11"/>
    <property type="match status" value="1"/>
</dbReference>
<evidence type="ECO:0000256" key="8">
    <source>
        <dbReference type="ARBA" id="ARBA00023008"/>
    </source>
</evidence>
<dbReference type="PANTHER" id="PTHR21320:SF3">
    <property type="entry name" value="CYTOCHROME C OXIDASE ASSEMBLY PROTEIN COX11, MITOCHONDRIAL-RELATED"/>
    <property type="match status" value="1"/>
</dbReference>
<keyword evidence="8" id="KW-0186">Copper</keyword>
<evidence type="ECO:0000313" key="11">
    <source>
        <dbReference type="Proteomes" id="UP000414233"/>
    </source>
</evidence>
<proteinExistence type="inferred from homology"/>
<keyword evidence="11" id="KW-1185">Reference proteome</keyword>
<keyword evidence="6" id="KW-0735">Signal-anchor</keyword>
<dbReference type="Gene3D" id="2.60.370.10">
    <property type="entry name" value="Ctag/Cox11"/>
    <property type="match status" value="1"/>
</dbReference>
<reference evidence="10 11" key="1">
    <citation type="submission" date="2019-08" db="EMBL/GenBank/DDBJ databases">
        <authorList>
            <person name="Peeters C."/>
        </authorList>
    </citation>
    <scope>NUCLEOTIDE SEQUENCE [LARGE SCALE GENOMIC DNA]</scope>
    <source>
        <strain evidence="10 11">LMG 30175</strain>
    </source>
</reference>
<evidence type="ECO:0000256" key="6">
    <source>
        <dbReference type="ARBA" id="ARBA00022968"/>
    </source>
</evidence>
<evidence type="ECO:0000256" key="9">
    <source>
        <dbReference type="ARBA" id="ARBA00023136"/>
    </source>
</evidence>
<dbReference type="AlphaFoldDB" id="A0A5E4VCL5"/>
<dbReference type="NCBIfam" id="NF003465">
    <property type="entry name" value="PRK05089.1"/>
    <property type="match status" value="1"/>
</dbReference>
<evidence type="ECO:0000256" key="3">
    <source>
        <dbReference type="ARBA" id="ARBA00009620"/>
    </source>
</evidence>
<sequence>MSRIRRFNLRTLSKLLLLVAAMFAFGYAMVPFYNAFCEFAGINQLGDRESAIIARNTQVDKSRTITIEFDANGRGPLRFQPEHSSMQVHPGQMATINYEVANEKPYQVRAQAIPSYVPALAASYFNKIECFCFTEQTLQAKEAKEFPVVFVVDPKLPKDVNTITLSYTFFDLGTAPKVGTESR</sequence>
<dbReference type="GO" id="GO:0005507">
    <property type="term" value="F:copper ion binding"/>
    <property type="evidence" value="ECO:0007669"/>
    <property type="project" value="InterPro"/>
</dbReference>